<protein>
    <submittedName>
        <fullName evidence="7">Bifunctional acetate--CoA ligase family protein/GNAT family N-acetyltransferase</fullName>
    </submittedName>
</protein>
<dbReference type="Proteomes" id="UP001179361">
    <property type="component" value="Unassembled WGS sequence"/>
</dbReference>
<keyword evidence="3 4" id="KW-0067">ATP-binding</keyword>
<keyword evidence="8" id="KW-1185">Reference proteome</keyword>
<comment type="caution">
    <text evidence="7">The sequence shown here is derived from an EMBL/GenBank/DDBJ whole genome shotgun (WGS) entry which is preliminary data.</text>
</comment>
<evidence type="ECO:0000256" key="4">
    <source>
        <dbReference type="PROSITE-ProRule" id="PRU00409"/>
    </source>
</evidence>
<dbReference type="InterPro" id="IPR011761">
    <property type="entry name" value="ATP-grasp"/>
</dbReference>
<dbReference type="RefSeq" id="WP_231057522.1">
    <property type="nucleotide sequence ID" value="NZ_JAJNOC010000002.1"/>
</dbReference>
<feature type="domain" description="N-acetyltransferase" evidence="6">
    <location>
        <begin position="738"/>
        <end position="897"/>
    </location>
</feature>
<dbReference type="SUPFAM" id="SSF55729">
    <property type="entry name" value="Acyl-CoA N-acyltransferases (Nat)"/>
    <property type="match status" value="1"/>
</dbReference>
<accession>A0ABS8Q379</accession>
<keyword evidence="1 7" id="KW-0436">Ligase</keyword>
<dbReference type="SUPFAM" id="SSF52210">
    <property type="entry name" value="Succinyl-CoA synthetase domains"/>
    <property type="match status" value="2"/>
</dbReference>
<dbReference type="Pfam" id="PF13607">
    <property type="entry name" value="Succ_CoA_lig"/>
    <property type="match status" value="1"/>
</dbReference>
<dbReference type="SUPFAM" id="SSF51735">
    <property type="entry name" value="NAD(P)-binding Rossmann-fold domains"/>
    <property type="match status" value="1"/>
</dbReference>
<reference evidence="7" key="1">
    <citation type="submission" date="2021-11" db="EMBL/GenBank/DDBJ databases">
        <title>The complete genome of Massilia sp sp. G4R7.</title>
        <authorList>
            <person name="Liu L."/>
            <person name="Yue J."/>
            <person name="Yuan J."/>
            <person name="Yang F."/>
            <person name="Li L."/>
        </authorList>
    </citation>
    <scope>NUCLEOTIDE SEQUENCE</scope>
    <source>
        <strain evidence="7">G4R7</strain>
    </source>
</reference>
<dbReference type="PROSITE" id="PS51186">
    <property type="entry name" value="GNAT"/>
    <property type="match status" value="1"/>
</dbReference>
<dbReference type="Gene3D" id="3.40.630.30">
    <property type="match status" value="1"/>
</dbReference>
<dbReference type="GO" id="GO:0016874">
    <property type="term" value="F:ligase activity"/>
    <property type="evidence" value="ECO:0007669"/>
    <property type="project" value="UniProtKB-KW"/>
</dbReference>
<name>A0ABS8Q379_9BURK</name>
<dbReference type="SMART" id="SM00881">
    <property type="entry name" value="CoA_binding"/>
    <property type="match status" value="1"/>
</dbReference>
<evidence type="ECO:0000313" key="8">
    <source>
        <dbReference type="Proteomes" id="UP001179361"/>
    </source>
</evidence>
<dbReference type="InterPro" id="IPR000182">
    <property type="entry name" value="GNAT_dom"/>
</dbReference>
<dbReference type="PROSITE" id="PS50975">
    <property type="entry name" value="ATP_GRASP"/>
    <property type="match status" value="1"/>
</dbReference>
<dbReference type="EMBL" id="JAJNOC010000002">
    <property type="protein sequence ID" value="MCD2516194.1"/>
    <property type="molecule type" value="Genomic_DNA"/>
</dbReference>
<evidence type="ECO:0000259" key="6">
    <source>
        <dbReference type="PROSITE" id="PS51186"/>
    </source>
</evidence>
<dbReference type="Pfam" id="PF13549">
    <property type="entry name" value="ATP-grasp_5"/>
    <property type="match status" value="1"/>
</dbReference>
<dbReference type="InterPro" id="IPR036291">
    <property type="entry name" value="NAD(P)-bd_dom_sf"/>
</dbReference>
<feature type="domain" description="ATP-grasp" evidence="5">
    <location>
        <begin position="498"/>
        <end position="707"/>
    </location>
</feature>
<dbReference type="PANTHER" id="PTHR43334">
    <property type="entry name" value="ACETATE--COA LIGASE [ADP-FORMING]"/>
    <property type="match status" value="1"/>
</dbReference>
<dbReference type="Pfam" id="PF13302">
    <property type="entry name" value="Acetyltransf_3"/>
    <property type="match status" value="1"/>
</dbReference>
<dbReference type="InterPro" id="IPR051538">
    <property type="entry name" value="Acyl-CoA_Synth/Transferase"/>
</dbReference>
<evidence type="ECO:0000256" key="1">
    <source>
        <dbReference type="ARBA" id="ARBA00022598"/>
    </source>
</evidence>
<gene>
    <name evidence="7" type="ORF">LQ564_07675</name>
</gene>
<dbReference type="InterPro" id="IPR016102">
    <property type="entry name" value="Succinyl-CoA_synth-like"/>
</dbReference>
<dbReference type="Gene3D" id="3.30.1490.20">
    <property type="entry name" value="ATP-grasp fold, A domain"/>
    <property type="match status" value="1"/>
</dbReference>
<dbReference type="InterPro" id="IPR016181">
    <property type="entry name" value="Acyl_CoA_acyltransferase"/>
</dbReference>
<dbReference type="Pfam" id="PF19045">
    <property type="entry name" value="Ligase_CoA_2"/>
    <property type="match status" value="1"/>
</dbReference>
<dbReference type="CDD" id="cd04301">
    <property type="entry name" value="NAT_SF"/>
    <property type="match status" value="1"/>
</dbReference>
<dbReference type="Pfam" id="PF13380">
    <property type="entry name" value="CoA_binding_2"/>
    <property type="match status" value="1"/>
</dbReference>
<sequence length="901" mass="93709">MSIRNLQHLFAPASVAVIGASDRPGSVGATVWRNLAAGGFAGPLWPVNRRHARVGGQAAWPSVAALPGVPELAVICTPAAGVPGLVHELGAAGCRAAVVLSAGLGAPDPDGPPGATLRQAMLEAARPWLLRILGPNCVGLLVPGIGLNASFAPGAALPGRLAFVAQSGALVTAVLDWAAARRIGFSCFVSLGDGSDVDFGDLLDWLAADPGTDAILLYAESVRQARKFMSAARGAARAKPTLVVKAGRGAEAARAAFSHTGALAGSDLVYDAAIRRAGMLRVGTTGELFDAVAMLARVRPPRGERLAILTNGGGPGVMALDALHDAGGVAARLGAGTLARLDAVLPPLWPRANPVDIIGDAPAARYRDALALLLDGPECDAVLLIHAPTALVPSAEIAAALLPLLGQAGRPVLCCWLGGPSVAEARRLCIEAGVPVFDTPEEAVKGFQQLVDYRRNAAQLLQAPGPAELPAPDRQAARSRIDAMLAAGRLEGGDLDAKALLAAYGVPVLATEAIPDRAGALAAARRIGYPVALKILSPDIPHKTEVGGVALDLAGDAALAAALDAMEARVRALRPQARLQGYTVQAMARRPQALELIVGLTVDPVFGPVVLFGQGGIAVELSADQAVALPPLNRLLAAELIGRTRVARLLQGYRGLPPADLDALADVLVRVGRMAAELPELVELDINPLLADATGVLALDARLRLAPVPAGQDAAARLAILPYPAELERRADSALGPLTIRPIRPEDAQAHIAFFRALTPEDVHMRMFGMMRELTPQQLARFTQIDYAREMAFIATRPVQDGAAADGAETLGVARVVLDPDGERGEFAVTVRSDLKGRGLGRLLMERLLDYCAERGVAVVEGAALPENTRMHALAATLGFALDRGADGVLRMRRRFRQEAA</sequence>
<dbReference type="PANTHER" id="PTHR43334:SF1">
    <property type="entry name" value="3-HYDROXYPROPIONATE--COA LIGASE [ADP-FORMING]"/>
    <property type="match status" value="1"/>
</dbReference>
<evidence type="ECO:0000256" key="3">
    <source>
        <dbReference type="ARBA" id="ARBA00022840"/>
    </source>
</evidence>
<dbReference type="InterPro" id="IPR032875">
    <property type="entry name" value="Succ_CoA_lig_flav_dom"/>
</dbReference>
<dbReference type="InterPro" id="IPR013815">
    <property type="entry name" value="ATP_grasp_subdomain_1"/>
</dbReference>
<organism evidence="7 8">
    <name type="scientific">Massilia phyllostachyos</name>
    <dbReference type="NCBI Taxonomy" id="2898585"/>
    <lineage>
        <taxon>Bacteria</taxon>
        <taxon>Pseudomonadati</taxon>
        <taxon>Pseudomonadota</taxon>
        <taxon>Betaproteobacteria</taxon>
        <taxon>Burkholderiales</taxon>
        <taxon>Oxalobacteraceae</taxon>
        <taxon>Telluria group</taxon>
        <taxon>Massilia</taxon>
    </lineage>
</organism>
<evidence type="ECO:0000259" key="5">
    <source>
        <dbReference type="PROSITE" id="PS50975"/>
    </source>
</evidence>
<dbReference type="SUPFAM" id="SSF56059">
    <property type="entry name" value="Glutathione synthetase ATP-binding domain-like"/>
    <property type="match status" value="1"/>
</dbReference>
<keyword evidence="2 4" id="KW-0547">Nucleotide-binding</keyword>
<evidence type="ECO:0000313" key="7">
    <source>
        <dbReference type="EMBL" id="MCD2516194.1"/>
    </source>
</evidence>
<proteinExistence type="predicted"/>
<dbReference type="InterPro" id="IPR043938">
    <property type="entry name" value="Ligase_CoA_dom"/>
</dbReference>
<dbReference type="InterPro" id="IPR003781">
    <property type="entry name" value="CoA-bd"/>
</dbReference>
<dbReference type="Gene3D" id="3.40.50.261">
    <property type="entry name" value="Succinyl-CoA synthetase domains"/>
    <property type="match status" value="2"/>
</dbReference>
<dbReference type="Gene3D" id="3.40.50.720">
    <property type="entry name" value="NAD(P)-binding Rossmann-like Domain"/>
    <property type="match status" value="1"/>
</dbReference>
<dbReference type="Gene3D" id="3.30.470.20">
    <property type="entry name" value="ATP-grasp fold, B domain"/>
    <property type="match status" value="1"/>
</dbReference>
<evidence type="ECO:0000256" key="2">
    <source>
        <dbReference type="ARBA" id="ARBA00022741"/>
    </source>
</evidence>